<protein>
    <submittedName>
        <fullName evidence="13">Sec20-domain-containing protein</fullName>
    </submittedName>
</protein>
<feature type="region of interest" description="Disordered" evidence="11">
    <location>
        <begin position="320"/>
        <end position="341"/>
    </location>
</feature>
<dbReference type="GO" id="GO:0005484">
    <property type="term" value="F:SNAP receptor activity"/>
    <property type="evidence" value="ECO:0007669"/>
    <property type="project" value="InterPro"/>
</dbReference>
<evidence type="ECO:0000256" key="11">
    <source>
        <dbReference type="SAM" id="MobiDB-lite"/>
    </source>
</evidence>
<reference evidence="13 14" key="1">
    <citation type="journal article" date="2021" name="Nat. Commun.">
        <title>Genetic determinants of endophytism in the Arabidopsis root mycobiome.</title>
        <authorList>
            <person name="Mesny F."/>
            <person name="Miyauchi S."/>
            <person name="Thiergart T."/>
            <person name="Pickel B."/>
            <person name="Atanasova L."/>
            <person name="Karlsson M."/>
            <person name="Huettel B."/>
            <person name="Barry K.W."/>
            <person name="Haridas S."/>
            <person name="Chen C."/>
            <person name="Bauer D."/>
            <person name="Andreopoulos W."/>
            <person name="Pangilinan J."/>
            <person name="LaButti K."/>
            <person name="Riley R."/>
            <person name="Lipzen A."/>
            <person name="Clum A."/>
            <person name="Drula E."/>
            <person name="Henrissat B."/>
            <person name="Kohler A."/>
            <person name="Grigoriev I.V."/>
            <person name="Martin F.M."/>
            <person name="Hacquard S."/>
        </authorList>
    </citation>
    <scope>NUCLEOTIDE SEQUENCE [LARGE SCALE GENOMIC DNA]</scope>
    <source>
        <strain evidence="13 14">MPI-CAGE-CH-0241</strain>
    </source>
</reference>
<evidence type="ECO:0000256" key="6">
    <source>
        <dbReference type="ARBA" id="ARBA00022989"/>
    </source>
</evidence>
<keyword evidence="4" id="KW-0256">Endoplasmic reticulum</keyword>
<proteinExistence type="inferred from homology"/>
<keyword evidence="8" id="KW-0472">Membrane</keyword>
<keyword evidence="5" id="KW-0931">ER-Golgi transport</keyword>
<keyword evidence="3" id="KW-0812">Transmembrane</keyword>
<gene>
    <name evidence="13" type="ORF">B0T10DRAFT_473012</name>
</gene>
<accession>A0A9P8WID6</accession>
<dbReference type="PANTHER" id="PTHR12825:SF0">
    <property type="entry name" value="VESICLE TRANSPORT PROTEIN SEC20"/>
    <property type="match status" value="1"/>
</dbReference>
<comment type="similarity">
    <text evidence="9">Belongs to the SEC20 family.</text>
</comment>
<keyword evidence="14" id="KW-1185">Reference proteome</keyword>
<dbReference type="InterPro" id="IPR005606">
    <property type="entry name" value="Sec20"/>
</dbReference>
<organism evidence="13 14">
    <name type="scientific">Thelonectria olida</name>
    <dbReference type="NCBI Taxonomy" id="1576542"/>
    <lineage>
        <taxon>Eukaryota</taxon>
        <taxon>Fungi</taxon>
        <taxon>Dikarya</taxon>
        <taxon>Ascomycota</taxon>
        <taxon>Pezizomycotina</taxon>
        <taxon>Sordariomycetes</taxon>
        <taxon>Hypocreomycetidae</taxon>
        <taxon>Hypocreales</taxon>
        <taxon>Nectriaceae</taxon>
        <taxon>Thelonectria</taxon>
    </lineage>
</organism>
<evidence type="ECO:0000256" key="2">
    <source>
        <dbReference type="ARBA" id="ARBA00022448"/>
    </source>
</evidence>
<evidence type="ECO:0000256" key="4">
    <source>
        <dbReference type="ARBA" id="ARBA00022824"/>
    </source>
</evidence>
<sequence>MSFQGLQDRLAALQETTAQLKELINRLATLRFEPGSVPLTTDEENSVSGELSAEISQSLREDEEEQELLQEEVEYFRGAEHDKARLREGVEKIGNDLASCRLAFRKARLSAKNSLAQAQRLERELLIKSYTQPVSGRASPHPDDAEHPAPAPAPAVTVRKLAQQDQFSGLTDEDQHIVGASTSVTSALRQTHALIASELERSEYAHQTLVESSAALKQLDESYTSLDGMLASSRDLLGTLLRSQKSDTWYLQTAFYMLLTTGAWLVFRRLLYGPMWWLLWLPIRMAFGTGVKVGSAVMNGVSSPDESGQVKVQRDVKENPVEGLPSEDLPTIKVGKENTDGSAEAIQENVDRIVDAVNEAEGLGNIPEGQVDEARNTKKRMWEETEGMVDTDRPRDEL</sequence>
<evidence type="ECO:0000313" key="13">
    <source>
        <dbReference type="EMBL" id="KAH6898554.1"/>
    </source>
</evidence>
<evidence type="ECO:0000256" key="1">
    <source>
        <dbReference type="ARBA" id="ARBA00004163"/>
    </source>
</evidence>
<dbReference type="AlphaFoldDB" id="A0A9P8WID6"/>
<evidence type="ECO:0000256" key="7">
    <source>
        <dbReference type="ARBA" id="ARBA00023054"/>
    </source>
</evidence>
<keyword evidence="2" id="KW-0813">Transport</keyword>
<evidence type="ECO:0000256" key="9">
    <source>
        <dbReference type="ARBA" id="ARBA00037934"/>
    </source>
</evidence>
<comment type="caution">
    <text evidence="13">The sequence shown here is derived from an EMBL/GenBank/DDBJ whole genome shotgun (WGS) entry which is preliminary data.</text>
</comment>
<dbReference type="Pfam" id="PF03908">
    <property type="entry name" value="Sec20"/>
    <property type="match status" value="1"/>
</dbReference>
<evidence type="ECO:0000256" key="5">
    <source>
        <dbReference type="ARBA" id="ARBA00022892"/>
    </source>
</evidence>
<dbReference type="OrthoDB" id="46868at2759"/>
<comment type="subcellular location">
    <subcellularLocation>
        <location evidence="1">Endoplasmic reticulum membrane</location>
        <topology evidence="1">Single-pass type IV membrane protein</topology>
    </subcellularLocation>
</comment>
<evidence type="ECO:0000256" key="3">
    <source>
        <dbReference type="ARBA" id="ARBA00022692"/>
    </source>
</evidence>
<keyword evidence="7 10" id="KW-0175">Coiled coil</keyword>
<dbReference type="Proteomes" id="UP000777438">
    <property type="component" value="Unassembled WGS sequence"/>
</dbReference>
<evidence type="ECO:0000259" key="12">
    <source>
        <dbReference type="Pfam" id="PF03908"/>
    </source>
</evidence>
<dbReference type="InterPro" id="IPR056173">
    <property type="entry name" value="Sec20_C"/>
</dbReference>
<dbReference type="GO" id="GO:0005789">
    <property type="term" value="C:endoplasmic reticulum membrane"/>
    <property type="evidence" value="ECO:0007669"/>
    <property type="project" value="UniProtKB-SubCell"/>
</dbReference>
<evidence type="ECO:0000313" key="14">
    <source>
        <dbReference type="Proteomes" id="UP000777438"/>
    </source>
</evidence>
<dbReference type="GO" id="GO:0031201">
    <property type="term" value="C:SNARE complex"/>
    <property type="evidence" value="ECO:0007669"/>
    <property type="project" value="TreeGrafter"/>
</dbReference>
<dbReference type="EMBL" id="JAGPYM010000002">
    <property type="protein sequence ID" value="KAH6898554.1"/>
    <property type="molecule type" value="Genomic_DNA"/>
</dbReference>
<evidence type="ECO:0000256" key="8">
    <source>
        <dbReference type="ARBA" id="ARBA00023136"/>
    </source>
</evidence>
<evidence type="ECO:0000256" key="10">
    <source>
        <dbReference type="SAM" id="Coils"/>
    </source>
</evidence>
<dbReference type="PANTHER" id="PTHR12825">
    <property type="entry name" value="BNIP1-RELATED"/>
    <property type="match status" value="1"/>
</dbReference>
<feature type="coiled-coil region" evidence="10">
    <location>
        <begin position="3"/>
        <end position="72"/>
    </location>
</feature>
<dbReference type="GO" id="GO:0006890">
    <property type="term" value="P:retrograde vesicle-mediated transport, Golgi to endoplasmic reticulum"/>
    <property type="evidence" value="ECO:0007669"/>
    <property type="project" value="InterPro"/>
</dbReference>
<name>A0A9P8WID6_9HYPO</name>
<feature type="domain" description="Sec20 C-terminal" evidence="12">
    <location>
        <begin position="181"/>
        <end position="270"/>
    </location>
</feature>
<feature type="region of interest" description="Disordered" evidence="11">
    <location>
        <begin position="365"/>
        <end position="398"/>
    </location>
</feature>
<feature type="compositionally biased region" description="Basic and acidic residues" evidence="11">
    <location>
        <begin position="372"/>
        <end position="383"/>
    </location>
</feature>
<keyword evidence="6" id="KW-1133">Transmembrane helix</keyword>